<dbReference type="InterPro" id="IPR026371">
    <property type="entry name" value="PGF_CTERM"/>
</dbReference>
<dbReference type="RefSeq" id="WP_137276957.1">
    <property type="nucleotide sequence ID" value="NZ_QKNX01000004.1"/>
</dbReference>
<feature type="transmembrane region" description="Helical" evidence="3">
    <location>
        <begin position="2725"/>
        <end position="2744"/>
    </location>
</feature>
<dbReference type="InterPro" id="IPR013783">
    <property type="entry name" value="Ig-like_fold"/>
</dbReference>
<dbReference type="GO" id="GO:0005886">
    <property type="term" value="C:plasma membrane"/>
    <property type="evidence" value="ECO:0007669"/>
    <property type="project" value="UniProtKB-SubCell"/>
</dbReference>
<feature type="region of interest" description="Disordered" evidence="2">
    <location>
        <begin position="2644"/>
        <end position="2724"/>
    </location>
</feature>
<evidence type="ECO:0000256" key="1">
    <source>
        <dbReference type="ARBA" id="ARBA00022729"/>
    </source>
</evidence>
<dbReference type="Gene3D" id="2.60.40.10">
    <property type="entry name" value="Immunoglobulins"/>
    <property type="match status" value="5"/>
</dbReference>
<dbReference type="GO" id="GO:0030115">
    <property type="term" value="C:S-layer"/>
    <property type="evidence" value="ECO:0007669"/>
    <property type="project" value="UniProtKB-SubCell"/>
</dbReference>
<dbReference type="Pfam" id="PF07705">
    <property type="entry name" value="CARDB"/>
    <property type="match status" value="1"/>
</dbReference>
<keyword evidence="3" id="KW-0812">Transmembrane</keyword>
<organism evidence="6 7">
    <name type="scientific">Natronomonas salsuginis</name>
    <dbReference type="NCBI Taxonomy" id="2217661"/>
    <lineage>
        <taxon>Archaea</taxon>
        <taxon>Methanobacteriati</taxon>
        <taxon>Methanobacteriota</taxon>
        <taxon>Stenosarchaea group</taxon>
        <taxon>Halobacteria</taxon>
        <taxon>Halobacteriales</taxon>
        <taxon>Natronomonadaceae</taxon>
        <taxon>Natronomonas</taxon>
    </lineage>
</organism>
<dbReference type="InterPro" id="IPR011050">
    <property type="entry name" value="Pectin_lyase_fold/virulence"/>
</dbReference>
<evidence type="ECO:0000256" key="3">
    <source>
        <dbReference type="SAM" id="Phobius"/>
    </source>
</evidence>
<feature type="domain" description="CARDB" evidence="4">
    <location>
        <begin position="1635"/>
        <end position="1714"/>
    </location>
</feature>
<feature type="compositionally biased region" description="Acidic residues" evidence="2">
    <location>
        <begin position="2665"/>
        <end position="2679"/>
    </location>
</feature>
<evidence type="ECO:0000259" key="4">
    <source>
        <dbReference type="Pfam" id="PF07705"/>
    </source>
</evidence>
<dbReference type="OrthoDB" id="103676at2157"/>
<evidence type="ECO:0000256" key="2">
    <source>
        <dbReference type="SAM" id="MobiDB-lite"/>
    </source>
</evidence>
<dbReference type="SMART" id="SM00710">
    <property type="entry name" value="PbH1"/>
    <property type="match status" value="26"/>
</dbReference>
<name>A0A4U5JBV8_9EURY</name>
<reference evidence="6 7" key="1">
    <citation type="submission" date="2019-04" db="EMBL/GenBank/DDBJ databases">
        <title>Natronomonas sp. F20-122 a newhaloarchaeon isolated from a saline saltern of Isla Bacuta, Huelva, Spain.</title>
        <authorList>
            <person name="Duran-Viseras A."/>
            <person name="Sanchez-Porro C."/>
            <person name="Ventosa A."/>
        </authorList>
    </citation>
    <scope>NUCLEOTIDE SEQUENCE [LARGE SCALE GENOMIC DNA]</scope>
    <source>
        <strain evidence="6 7">F20-122</strain>
    </source>
</reference>
<comment type="caution">
    <text evidence="6">The sequence shown here is derived from an EMBL/GenBank/DDBJ whole genome shotgun (WGS) entry which is preliminary data.</text>
</comment>
<dbReference type="InterPro" id="IPR006626">
    <property type="entry name" value="PbH1"/>
</dbReference>
<dbReference type="NCBIfam" id="TIGR04126">
    <property type="entry name" value="PGF_CTERM"/>
    <property type="match status" value="1"/>
</dbReference>
<proteinExistence type="predicted"/>
<keyword evidence="3" id="KW-0472">Membrane</keyword>
<feature type="region of interest" description="Disordered" evidence="2">
    <location>
        <begin position="2105"/>
        <end position="2128"/>
    </location>
</feature>
<dbReference type="SUPFAM" id="SSF51126">
    <property type="entry name" value="Pectin lyase-like"/>
    <property type="match status" value="6"/>
</dbReference>
<evidence type="ECO:0000313" key="6">
    <source>
        <dbReference type="EMBL" id="TKR25318.1"/>
    </source>
</evidence>
<feature type="domain" description="PGF-CTERM archaeal protein-sorting signal" evidence="5">
    <location>
        <begin position="2726"/>
        <end position="2745"/>
    </location>
</feature>
<keyword evidence="1" id="KW-0732">Signal</keyword>
<dbReference type="InterPro" id="IPR012334">
    <property type="entry name" value="Pectin_lyas_fold"/>
</dbReference>
<dbReference type="InterPro" id="IPR011635">
    <property type="entry name" value="CARDB"/>
</dbReference>
<evidence type="ECO:0000313" key="7">
    <source>
        <dbReference type="Proteomes" id="UP000308037"/>
    </source>
</evidence>
<dbReference type="Proteomes" id="UP000308037">
    <property type="component" value="Unassembled WGS sequence"/>
</dbReference>
<feature type="compositionally biased region" description="Acidic residues" evidence="2">
    <location>
        <begin position="2687"/>
        <end position="2706"/>
    </location>
</feature>
<evidence type="ECO:0000259" key="5">
    <source>
        <dbReference type="Pfam" id="PF18204"/>
    </source>
</evidence>
<protein>
    <submittedName>
        <fullName evidence="6">PGF-CTERM sorting domain-containing protein</fullName>
    </submittedName>
</protein>
<sequence>MRRQTTDTDVRAGKLRAVLIVSAVALSILFGGVAFVGSASAQTNNADIVVDEDWSEPDAVPDGYDDATNSINEAVGLAGSGDTIHVKSGTYDESVIVDVSNLMVKSVGSAEETVITRSVNDGTPTVAIDADGVVLDGFTIERGGASTTTAQGVRVAASDVEVRNNHVEHTNDDDQTDNGVLVTDRDSNGDPVSSNVSDVLIRNNTISGFPVGAAVATQEDNDNTVRELDISNNELSSNGVGVGFSQAVGATDLGDGLSTDGNTFDGNGYGVYIFGDDDSKSYLTLNNTRTDGISIENNDFLNPNSKLAGDGNDPLHIVNNGNEEGEDAPGPVPDTIVEDNGEFDGAVRYDDDVVAPEIQPVIDEFVENEGEEEDEPEEETIVVAPGTYDGATIDESLVTLEGPNAGLDGASEDRGPEATIQGKLQVKADGVTVRGVTVSPTSTFTADSSLPLAGIFVNGNNVSIENNSVSGINGDAATGESSVTINGVQVFKQDSERLNNITISNNLIENIDNSGGEAWPNYGGAVGIKIQNQLDDVHVNGNTIRRIHSAGWTYGIVSTPSSKNSVQPTNVVVEGNRIESIGNGDQYDVFADDTAAPYAGAAVGLDTASGDSEEDPVADAAALTVTENSIFDTPIGAHNKDLGATLTATNNYWDSPTGPDGDGSRTIGDVETDPWYLNEDRETLSNELGDTIVVDADGDGDVTDIQTALDLIEVTDAEINTIEIQSGIYEGSPTIDLPGLTVQAAEGADPEIQGIVTIAAPGVTVDGLTIDGGDENAAPLDVQAGSPTITNNTIRGGSDAGGISTWGGPGPVDGTVLIEGNAIENGPIGLVVDGDSTVDIRGNDIDGATSEAIWLSDFTDSASISEADITIDNNDIGSVALADIKIETTAPASLNGNSELGDPSDVAVQFLEGSNAETVTLWNGQTYDENGNVVVQEGDSIQDVIDNAGEDATIVLDGEFEEDVTVDQPGLTIEGTDDATVVGQSTGYGGALEIAADDVSVSGLTIEGTGEAAVYVRSGTKGFHLTDSTIRTATSPDGRPNGLLFETGGTDDHHIEGNIFENEADSSENPILAYVNGGVSGPTESTNVSFVDNTFTGDSVGGGIALGHEATDSEITENTFEVGADYGQLEVWVSGVEVTDNEFEADELGPGAFHIRDDVDNVDANVLNSNDFERAVFVDETTDGSQKVFAGLGAAVDDAVQDATVTTSTGSFEGGVTVDTDLTIKGPNAGVAGPERVTSDLSDEAVIQSPDSDAIRVSNNPDITIDGLAFDGNQRFLSVDDGWGDITIRNSVFTNAQSKTGGHFWFTGDAGMLTFERNYIGNNAPSNGLRVRVDSGGPANVDISDNHWENNNAWAMNLNQVEGVIEDNVFENTQDTEKLSFPNGQGGVLLADANNDLAVTDNEFESLTASGLNLYGNFDGELEVTTNDFESTSNVAAIQISDRQLPEGGFPADPENIVIVDNNFENNEQAISNQVDKTLVATENYWGADTGPGGEGPGDGDAVSENVQFEPFLDAPFDEGGEPIRPTAFEVTNFEISAEEVPVGEQITAELTVENTGDVAGVKPISIRAGDETIETFGVEGGVALGSGATFTDEVTFAPGSQGQLTIAAEATDDTTSEIITVTEAETTFDVGETEIDSDEALPGDEVTVTATVTNSGTVEGTRTVDLERDDETVDSVDVTLDAEESTTVELSDIPSVSLENNEVTYTVATPTDNRGAGAIEILESATVDITGENLGALSPVVAGETTTVAATVTNNGDVATTETVALTADGSTIAETDAEVTGGESTDIELQADTQALSAGTYDLMLATSDDTASGTLNVDAPAEFVPTVESVSDPAVGADIEVETTIRNVGDASASGEVELIVPGVGNETVETGEIAGDESETVTLTVATDEDAIGEQSLFVTTDDETVDNETTVLAPPELDVAIEGATDPLVAEQDTLAVEVAVENDGGVEAENVAVDLALSGEEEASETVSVAGGESETVTFDEIDVGEALEGDLELNTTATYDGTTVDDTETVSVLEAPEDALFRVSDFTVTDNTPRDDVLRTESGTVNVEATIENVGELEGTQEVPLLVDGESVTSENSLTLGGGESTTNEFTIDANELRPGDRRISAQTEDSDRSSTVSVRDPTQATFEVEVDESNLPLERGDTVEATVQNVGDLQGTQSVSLEIRSGGETLETSTEDVTLGLDETATVDVTVPDVPRAGTTDVTVDVEAADASDSVETTIDFGSIGDGLAAAESGDTVHVAPGDYDEAVTLDESDVTLSGEDATFTSGSTAVSITANGVTVEGFNFERADVGVEITGDDATVRSTRFLDSVTNGTEIRAVNATIENSRFDNLTDTAVVLTGGADETTIVENNILDNRLGIYADAGFHVVEDNNIERNSYAAIDADRPFADSITEIDATDNYWGRPGGPITEGPNAEILSPVTTEPFLTEPNEDPDYRIADSNLSGIAEAAEGEPVEVTYTVENVGGTAGSDSADTLVLSLDGETVAETDAFEIGAGQTLSNDDSELDALTFEVDAATAARLDSGQLELSTDDDTDSKAVDVLSAPDFEAAITDVPDELETDETLTVEATIENGGQTAGTKSVRLQFDGTTVDTEELTVAGGSASKVTLSTELDGSDVGTNLLVDVLPTDGRPETVTVLEASDPAPVGNIGGGGSSSDVDTETPQPDDGDPEPAETPQPDEPVETPDAPDETPQPDEPAEPTEPQPDPTETPIDEPAELPGFGVVVTLVALLAAALLARVRR</sequence>
<dbReference type="EMBL" id="QKNX01000004">
    <property type="protein sequence ID" value="TKR25318.1"/>
    <property type="molecule type" value="Genomic_DNA"/>
</dbReference>
<accession>A0A4U5JBV8</accession>
<keyword evidence="7" id="KW-1185">Reference proteome</keyword>
<dbReference type="Pfam" id="PF18204">
    <property type="entry name" value="PGF-CTERM"/>
    <property type="match status" value="1"/>
</dbReference>
<keyword evidence="3" id="KW-1133">Transmembrane helix</keyword>
<gene>
    <name evidence="6" type="ORF">DM868_11170</name>
</gene>
<dbReference type="Gene3D" id="2.160.20.10">
    <property type="entry name" value="Single-stranded right-handed beta-helix, Pectin lyase-like"/>
    <property type="match status" value="6"/>
</dbReference>